<evidence type="ECO:0000313" key="10">
    <source>
        <dbReference type="EMBL" id="RAJ27885.1"/>
    </source>
</evidence>
<dbReference type="EC" id="3.4.11.1" evidence="8"/>
<keyword evidence="11" id="KW-1185">Reference proteome</keyword>
<keyword evidence="5 8" id="KW-0645">Protease</keyword>
<name>A0A1A7R488_9FLAO</name>
<dbReference type="CDD" id="cd00433">
    <property type="entry name" value="Peptidase_M17"/>
    <property type="match status" value="1"/>
</dbReference>
<evidence type="ECO:0000256" key="5">
    <source>
        <dbReference type="ARBA" id="ARBA00022670"/>
    </source>
</evidence>
<dbReference type="Gene3D" id="3.40.630.10">
    <property type="entry name" value="Zn peptidases"/>
    <property type="match status" value="1"/>
</dbReference>
<comment type="similarity">
    <text evidence="3 8">Belongs to the peptidase M17 family.</text>
</comment>
<dbReference type="InterPro" id="IPR011356">
    <property type="entry name" value="Leucine_aapep/pepB"/>
</dbReference>
<dbReference type="SUPFAM" id="SSF53187">
    <property type="entry name" value="Zn-dependent exopeptidases"/>
    <property type="match status" value="1"/>
</dbReference>
<comment type="cofactor">
    <cofactor evidence="8">
        <name>Mn(2+)</name>
        <dbReference type="ChEBI" id="CHEBI:29035"/>
    </cofactor>
    <text evidence="8">Binds 2 manganese ions per subunit.</text>
</comment>
<dbReference type="GO" id="GO:0070006">
    <property type="term" value="F:metalloaminopeptidase activity"/>
    <property type="evidence" value="ECO:0007669"/>
    <property type="project" value="InterPro"/>
</dbReference>
<dbReference type="GO" id="GO:0030145">
    <property type="term" value="F:manganese ion binding"/>
    <property type="evidence" value="ECO:0007669"/>
    <property type="project" value="UniProtKB-UniRule"/>
</dbReference>
<dbReference type="InterPro" id="IPR000819">
    <property type="entry name" value="Peptidase_M17_C"/>
</dbReference>
<evidence type="ECO:0000256" key="3">
    <source>
        <dbReference type="ARBA" id="ARBA00009528"/>
    </source>
</evidence>
<evidence type="ECO:0000256" key="7">
    <source>
        <dbReference type="ARBA" id="ARBA00023211"/>
    </source>
</evidence>
<comment type="catalytic activity">
    <reaction evidence="2 8">
        <text>Release of an N-terminal amino acid, preferentially leucine, but not glutamic or aspartic acids.</text>
        <dbReference type="EC" id="3.4.11.10"/>
    </reaction>
</comment>
<feature type="binding site" evidence="8">
    <location>
        <position position="258"/>
    </location>
    <ligand>
        <name>Mn(2+)</name>
        <dbReference type="ChEBI" id="CHEBI:29035"/>
        <label>2</label>
    </ligand>
</feature>
<dbReference type="STRING" id="49280.A9996_09035"/>
<keyword evidence="8" id="KW-0963">Cytoplasm</keyword>
<feature type="domain" description="Cytosol aminopeptidase" evidence="9">
    <location>
        <begin position="155"/>
        <end position="461"/>
    </location>
</feature>
<dbReference type="AlphaFoldDB" id="A0A1A7R488"/>
<dbReference type="InterPro" id="IPR023042">
    <property type="entry name" value="Peptidase_M17_leu_NH2_pept"/>
</dbReference>
<keyword evidence="6 8" id="KW-0378">Hydrolase</keyword>
<feature type="binding site" evidence="8">
    <location>
        <position position="317"/>
    </location>
    <ligand>
        <name>Mn(2+)</name>
        <dbReference type="ChEBI" id="CHEBI:29035"/>
        <label>1</label>
    </ligand>
</feature>
<comment type="subcellular location">
    <subcellularLocation>
        <location evidence="8">Cytoplasm</location>
    </subcellularLocation>
</comment>
<feature type="active site" evidence="8">
    <location>
        <position position="247"/>
    </location>
</feature>
<keyword evidence="8" id="KW-0479">Metal-binding</keyword>
<dbReference type="OrthoDB" id="9809354at2"/>
<protein>
    <recommendedName>
        <fullName evidence="8">Probable cytosol aminopeptidase</fullName>
        <ecNumber evidence="8">3.4.11.1</ecNumber>
    </recommendedName>
    <alternativeName>
        <fullName evidence="8">Leucine aminopeptidase</fullName>
        <shortName evidence="8">LAP</shortName>
        <ecNumber evidence="8">3.4.11.10</ecNumber>
    </alternativeName>
    <alternativeName>
        <fullName evidence="8">Leucyl aminopeptidase</fullName>
    </alternativeName>
</protein>
<feature type="binding site" evidence="8">
    <location>
        <position position="240"/>
    </location>
    <ligand>
        <name>Mn(2+)</name>
        <dbReference type="ChEBI" id="CHEBI:29035"/>
        <label>2</label>
    </ligand>
</feature>
<keyword evidence="4 8" id="KW-0031">Aminopeptidase</keyword>
<feature type="active site" evidence="8">
    <location>
        <position position="321"/>
    </location>
</feature>
<dbReference type="InterPro" id="IPR043472">
    <property type="entry name" value="Macro_dom-like"/>
</dbReference>
<dbReference type="PRINTS" id="PR00481">
    <property type="entry name" value="LAMNOPPTDASE"/>
</dbReference>
<evidence type="ECO:0000256" key="2">
    <source>
        <dbReference type="ARBA" id="ARBA00000967"/>
    </source>
</evidence>
<organism evidence="10 11">
    <name type="scientific">Gelidibacter algens</name>
    <dbReference type="NCBI Taxonomy" id="49280"/>
    <lineage>
        <taxon>Bacteria</taxon>
        <taxon>Pseudomonadati</taxon>
        <taxon>Bacteroidota</taxon>
        <taxon>Flavobacteriia</taxon>
        <taxon>Flavobacteriales</taxon>
        <taxon>Flavobacteriaceae</taxon>
        <taxon>Gelidibacter</taxon>
    </lineage>
</organism>
<dbReference type="SUPFAM" id="SSF52949">
    <property type="entry name" value="Macro domain-like"/>
    <property type="match status" value="1"/>
</dbReference>
<evidence type="ECO:0000256" key="6">
    <source>
        <dbReference type="ARBA" id="ARBA00022801"/>
    </source>
</evidence>
<evidence type="ECO:0000259" key="9">
    <source>
        <dbReference type="Pfam" id="PF00883"/>
    </source>
</evidence>
<keyword evidence="7 8" id="KW-0464">Manganese</keyword>
<proteinExistence type="inferred from homology"/>
<dbReference type="PANTHER" id="PTHR11963:SF23">
    <property type="entry name" value="CYTOSOL AMINOPEPTIDASE"/>
    <property type="match status" value="1"/>
</dbReference>
<dbReference type="EMBL" id="QLLQ01000001">
    <property type="protein sequence ID" value="RAJ27885.1"/>
    <property type="molecule type" value="Genomic_DNA"/>
</dbReference>
<dbReference type="HAMAP" id="MF_00181">
    <property type="entry name" value="Cytosol_peptidase_M17"/>
    <property type="match status" value="1"/>
</dbReference>
<evidence type="ECO:0000256" key="1">
    <source>
        <dbReference type="ARBA" id="ARBA00000135"/>
    </source>
</evidence>
<dbReference type="Proteomes" id="UP000248987">
    <property type="component" value="Unassembled WGS sequence"/>
</dbReference>
<gene>
    <name evidence="8" type="primary">pepA</name>
    <name evidence="10" type="ORF">LX77_00459</name>
</gene>
<accession>A0A1A7R488</accession>
<evidence type="ECO:0000313" key="11">
    <source>
        <dbReference type="Proteomes" id="UP000248987"/>
    </source>
</evidence>
<comment type="caution">
    <text evidence="10">The sequence shown here is derived from an EMBL/GenBank/DDBJ whole genome shotgun (WGS) entry which is preliminary data.</text>
</comment>
<comment type="function">
    <text evidence="8">Presumably involved in the processing and regular turnover of intracellular proteins. Catalyzes the removal of unsubstituted N-terminal amino acids from various peptides.</text>
</comment>
<dbReference type="Pfam" id="PF00883">
    <property type="entry name" value="Peptidase_M17"/>
    <property type="match status" value="1"/>
</dbReference>
<comment type="catalytic activity">
    <reaction evidence="1 8">
        <text>Release of an N-terminal amino acid, Xaa-|-Yaa-, in which Xaa is preferably Leu, but may be other amino acids including Pro although not Arg or Lys, and Yaa may be Pro. Amino acid amides and methyl esters are also readily hydrolyzed, but rates on arylamides are exceedingly low.</text>
        <dbReference type="EC" id="3.4.11.1"/>
    </reaction>
</comment>
<reference evidence="10 11" key="1">
    <citation type="submission" date="2018-06" db="EMBL/GenBank/DDBJ databases">
        <title>Genomic Encyclopedia of Archaeal and Bacterial Type Strains, Phase II (KMG-II): from individual species to whole genera.</title>
        <authorList>
            <person name="Goeker M."/>
        </authorList>
    </citation>
    <scope>NUCLEOTIDE SEQUENCE [LARGE SCALE GENOMIC DNA]</scope>
    <source>
        <strain evidence="10 11">DSM 12408</strain>
    </source>
</reference>
<evidence type="ECO:0000256" key="4">
    <source>
        <dbReference type="ARBA" id="ARBA00022438"/>
    </source>
</evidence>
<dbReference type="Gene3D" id="3.40.220.10">
    <property type="entry name" value="Leucine Aminopeptidase, subunit E, domain 1"/>
    <property type="match status" value="1"/>
</dbReference>
<dbReference type="RefSeq" id="WP_066433429.1">
    <property type="nucleotide sequence ID" value="NZ_LZRN01000015.1"/>
</dbReference>
<dbReference type="EC" id="3.4.11.10" evidence="8"/>
<feature type="binding site" evidence="8">
    <location>
        <position position="240"/>
    </location>
    <ligand>
        <name>Mn(2+)</name>
        <dbReference type="ChEBI" id="CHEBI:29035"/>
        <label>1</label>
    </ligand>
</feature>
<sequence>MIFSHVSKVNAHHDVIVSCRKGQLEKLQHFIKVNEPDFDGEFSTVQMLYGDEGNRVYLLGLGEEKDAVKIDEAFRKLSFDYKKYWKGPVQVVTEGFSEAELQKMVIGLEMSGYAIGTFKSKKEDVNAITFEIVNVKDISGVLEEAQAIGATINRIKTLVDAPANQKTPEFLGQWAKASAHDSNYTCTVLHKKELEAQGFDAVMAVGQGSVNPPVVIVTEYMPKKGGAVDIGLVGKGITFDTGGLSIKPSANLHYMKSDMGGAAVVLGVVELVAKLKLNINIVGVVASAENAVDSNSYRPGDVINSYSGKTIEIIDTDAEGRLVLADGLNYIIKEFQPKQVIDLATLTGSVVQTLGYTAAGMFTNNTKMAQDVSKIGFETNERVWQLPMFSDFESELHSDIADLRNFSGKPIAGAITAAKFLEAFTESHDAWMHLDIAGVSFGDSPYSKMKSASGFGVQLIVNYIKSISKN</sequence>
<evidence type="ECO:0000256" key="8">
    <source>
        <dbReference type="HAMAP-Rule" id="MF_00181"/>
    </source>
</evidence>
<dbReference type="GO" id="GO:0005737">
    <property type="term" value="C:cytoplasm"/>
    <property type="evidence" value="ECO:0007669"/>
    <property type="project" value="UniProtKB-SubCell"/>
</dbReference>
<feature type="binding site" evidence="8">
    <location>
        <position position="319"/>
    </location>
    <ligand>
        <name>Mn(2+)</name>
        <dbReference type="ChEBI" id="CHEBI:29035"/>
        <label>2</label>
    </ligand>
</feature>
<feature type="binding site" evidence="8">
    <location>
        <position position="235"/>
    </location>
    <ligand>
        <name>Mn(2+)</name>
        <dbReference type="ChEBI" id="CHEBI:29035"/>
        <label>2</label>
    </ligand>
</feature>
<dbReference type="PANTHER" id="PTHR11963">
    <property type="entry name" value="LEUCINE AMINOPEPTIDASE-RELATED"/>
    <property type="match status" value="1"/>
</dbReference>
<feature type="binding site" evidence="8">
    <location>
        <position position="319"/>
    </location>
    <ligand>
        <name>Mn(2+)</name>
        <dbReference type="ChEBI" id="CHEBI:29035"/>
        <label>1</label>
    </ligand>
</feature>
<dbReference type="GO" id="GO:0006508">
    <property type="term" value="P:proteolysis"/>
    <property type="evidence" value="ECO:0007669"/>
    <property type="project" value="UniProtKB-KW"/>
</dbReference>